<proteinExistence type="predicted"/>
<dbReference type="Proteomes" id="UP000223025">
    <property type="component" value="Segment"/>
</dbReference>
<evidence type="ECO:0000313" key="2">
    <source>
        <dbReference type="Proteomes" id="UP000223025"/>
    </source>
</evidence>
<dbReference type="GeneID" id="40088616"/>
<dbReference type="EMBL" id="MF403008">
    <property type="protein sequence ID" value="AUZ95372.1"/>
    <property type="molecule type" value="Genomic_DNA"/>
</dbReference>
<accession>A0A2L0V0M4</accession>
<organism evidence="1 2">
    <name type="scientific">Agrobacterium phage Atu_ph07</name>
    <dbReference type="NCBI Taxonomy" id="2024264"/>
    <lineage>
        <taxon>Viruses</taxon>
        <taxon>Duplodnaviria</taxon>
        <taxon>Heunggongvirae</taxon>
        <taxon>Uroviricota</taxon>
        <taxon>Caudoviricetes</taxon>
        <taxon>Polybotosvirus</taxon>
        <taxon>Polybotosvirus Atuph07</taxon>
    </lineage>
</organism>
<protein>
    <submittedName>
        <fullName evidence="1">Uncharacterized protein</fullName>
    </submittedName>
</protein>
<sequence>MISDQDNTFLILSGKYYIFDIGVKAVGHWKLRGIYYVDKSSTTGKYILELFEDDVTYSIDDSNNIIVSIYQLGELNYLCAFDMDDYRQDDLQVSISKIWETVFNDIR</sequence>
<keyword evidence="2" id="KW-1185">Reference proteome</keyword>
<name>A0A2L0V0M4_9CAUD</name>
<reference evidence="1 2" key="1">
    <citation type="submission" date="2017-06" db="EMBL/GenBank/DDBJ databases">
        <authorList>
            <person name="Kim H.J."/>
            <person name="Triplett B.A."/>
        </authorList>
    </citation>
    <scope>NUCLEOTIDE SEQUENCE [LARGE SCALE GENOMIC DNA]</scope>
</reference>
<dbReference type="RefSeq" id="YP_009612278.1">
    <property type="nucleotide sequence ID" value="NC_042013.1"/>
</dbReference>
<evidence type="ECO:0000313" key="1">
    <source>
        <dbReference type="EMBL" id="AUZ95372.1"/>
    </source>
</evidence>
<dbReference type="KEGG" id="vg:40088616"/>